<protein>
    <submittedName>
        <fullName evidence="1">Uncharacterized protein</fullName>
    </submittedName>
</protein>
<accession>A0A1M5BG79</accession>
<dbReference type="EMBL" id="FQVL01000023">
    <property type="protein sequence ID" value="SHF41501.1"/>
    <property type="molecule type" value="Genomic_DNA"/>
</dbReference>
<dbReference type="OrthoDB" id="9808022at2"/>
<dbReference type="Proteomes" id="UP000184476">
    <property type="component" value="Unassembled WGS sequence"/>
</dbReference>
<dbReference type="STRING" id="112248.SAMN05444392_12323"/>
<name>A0A1M5BG79_9BACL</name>
<keyword evidence="2" id="KW-1185">Reference proteome</keyword>
<gene>
    <name evidence="1" type="ORF">SAMN05444392_12323</name>
</gene>
<evidence type="ECO:0000313" key="2">
    <source>
        <dbReference type="Proteomes" id="UP000184476"/>
    </source>
</evidence>
<evidence type="ECO:0000313" key="1">
    <source>
        <dbReference type="EMBL" id="SHF41501.1"/>
    </source>
</evidence>
<sequence length="70" mass="7965">MYNIIIMEELQTIIGLGCGAVSKLVSPYHHKIDRYANPKEPQAYIDTYQTHIQGKLSALDQLFDIKSTIK</sequence>
<reference evidence="1 2" key="1">
    <citation type="submission" date="2016-11" db="EMBL/GenBank/DDBJ databases">
        <authorList>
            <person name="Jaros S."/>
            <person name="Januszkiewicz K."/>
            <person name="Wedrychowicz H."/>
        </authorList>
    </citation>
    <scope>NUCLEOTIDE SEQUENCE [LARGE SCALE GENOMIC DNA]</scope>
    <source>
        <strain evidence="1 2">DSM 44666</strain>
    </source>
</reference>
<proteinExistence type="predicted"/>
<organism evidence="1 2">
    <name type="scientific">Seinonella peptonophila</name>
    <dbReference type="NCBI Taxonomy" id="112248"/>
    <lineage>
        <taxon>Bacteria</taxon>
        <taxon>Bacillati</taxon>
        <taxon>Bacillota</taxon>
        <taxon>Bacilli</taxon>
        <taxon>Bacillales</taxon>
        <taxon>Thermoactinomycetaceae</taxon>
        <taxon>Seinonella</taxon>
    </lineage>
</organism>
<dbReference type="AlphaFoldDB" id="A0A1M5BG79"/>